<protein>
    <submittedName>
        <fullName evidence="2">Uncharacterized protein</fullName>
    </submittedName>
</protein>
<proteinExistence type="predicted"/>
<dbReference type="KEGG" id="spaa:SPAPADRAFT_60423"/>
<organism evidence="3">
    <name type="scientific">Spathaspora passalidarum (strain NRRL Y-27907 / 11-Y1)</name>
    <dbReference type="NCBI Taxonomy" id="619300"/>
    <lineage>
        <taxon>Eukaryota</taxon>
        <taxon>Fungi</taxon>
        <taxon>Dikarya</taxon>
        <taxon>Ascomycota</taxon>
        <taxon>Saccharomycotina</taxon>
        <taxon>Pichiomycetes</taxon>
        <taxon>Debaryomycetaceae</taxon>
        <taxon>Spathaspora</taxon>
    </lineage>
</organism>
<keyword evidence="3" id="KW-1185">Reference proteome</keyword>
<gene>
    <name evidence="2" type="ORF">SPAPADRAFT_60423</name>
</gene>
<feature type="non-terminal residue" evidence="2">
    <location>
        <position position="158"/>
    </location>
</feature>
<feature type="compositionally biased region" description="Low complexity" evidence="1">
    <location>
        <begin position="68"/>
        <end position="95"/>
    </location>
</feature>
<sequence length="158" mass="17495">MSDDFLRSSPSRIDPLLYSYSDDSKKKLPIHQTINSHSTIHTPESKKLQHSSGLSLTPSVGAQSKINPQQQSEQPEQLQQIPQQSQPPSFPSSASKFYSQFTNLTGWTPLISKTYSNEQIVGFDATPSSNKFLVAQQMGNSYSNNDLIDGFSLTPCLN</sequence>
<evidence type="ECO:0000313" key="2">
    <source>
        <dbReference type="EMBL" id="EGW33110.1"/>
    </source>
</evidence>
<feature type="compositionally biased region" description="Polar residues" evidence="1">
    <location>
        <begin position="50"/>
        <end position="67"/>
    </location>
</feature>
<feature type="compositionally biased region" description="Polar residues" evidence="1">
    <location>
        <begin position="32"/>
        <end position="42"/>
    </location>
</feature>
<dbReference type="GeneID" id="18873398"/>
<dbReference type="EMBL" id="GL996501">
    <property type="protein sequence ID" value="EGW33110.1"/>
    <property type="molecule type" value="Genomic_DNA"/>
</dbReference>
<dbReference type="InParanoid" id="G3AL67"/>
<accession>G3AL67</accession>
<dbReference type="RefSeq" id="XP_007374625.1">
    <property type="nucleotide sequence ID" value="XM_007374563.1"/>
</dbReference>
<dbReference type="OrthoDB" id="4086586at2759"/>
<dbReference type="Proteomes" id="UP000000709">
    <property type="component" value="Unassembled WGS sequence"/>
</dbReference>
<evidence type="ECO:0000313" key="3">
    <source>
        <dbReference type="Proteomes" id="UP000000709"/>
    </source>
</evidence>
<feature type="region of interest" description="Disordered" evidence="1">
    <location>
        <begin position="1"/>
        <end position="20"/>
    </location>
</feature>
<name>G3AL67_SPAPN</name>
<evidence type="ECO:0000256" key="1">
    <source>
        <dbReference type="SAM" id="MobiDB-lite"/>
    </source>
</evidence>
<dbReference type="HOGENOM" id="CLU_1673523_0_0_1"/>
<reference evidence="2 3" key="1">
    <citation type="journal article" date="2011" name="Proc. Natl. Acad. Sci. U.S.A.">
        <title>Comparative genomics of xylose-fermenting fungi for enhanced biofuel production.</title>
        <authorList>
            <person name="Wohlbach D.J."/>
            <person name="Kuo A."/>
            <person name="Sato T.K."/>
            <person name="Potts K.M."/>
            <person name="Salamov A.A."/>
            <person name="LaButti K.M."/>
            <person name="Sun H."/>
            <person name="Clum A."/>
            <person name="Pangilinan J.L."/>
            <person name="Lindquist E.A."/>
            <person name="Lucas S."/>
            <person name="Lapidus A."/>
            <person name="Jin M."/>
            <person name="Gunawan C."/>
            <person name="Balan V."/>
            <person name="Dale B.E."/>
            <person name="Jeffries T.W."/>
            <person name="Zinkel R."/>
            <person name="Barry K.W."/>
            <person name="Grigoriev I.V."/>
            <person name="Gasch A.P."/>
        </authorList>
    </citation>
    <scope>NUCLEOTIDE SEQUENCE [LARGE SCALE GENOMIC DNA]</scope>
    <source>
        <strain evidence="3">NRRL Y-27907 / 11-Y1</strain>
    </source>
</reference>
<dbReference type="AlphaFoldDB" id="G3AL67"/>
<feature type="region of interest" description="Disordered" evidence="1">
    <location>
        <begin position="28"/>
        <end position="96"/>
    </location>
</feature>